<feature type="transmembrane region" description="Helical" evidence="6">
    <location>
        <begin position="492"/>
        <end position="514"/>
    </location>
</feature>
<evidence type="ECO:0000256" key="1">
    <source>
        <dbReference type="ARBA" id="ARBA00004141"/>
    </source>
</evidence>
<dbReference type="AlphaFoldDB" id="A0AAN6E6L4"/>
<feature type="transmembrane region" description="Helical" evidence="6">
    <location>
        <begin position="458"/>
        <end position="480"/>
    </location>
</feature>
<evidence type="ECO:0000256" key="2">
    <source>
        <dbReference type="ARBA" id="ARBA00022448"/>
    </source>
</evidence>
<evidence type="ECO:0000256" key="6">
    <source>
        <dbReference type="SAM" id="Phobius"/>
    </source>
</evidence>
<dbReference type="Pfam" id="PF13520">
    <property type="entry name" value="AA_permease_2"/>
    <property type="match status" value="1"/>
</dbReference>
<reference evidence="7" key="1">
    <citation type="journal article" date="2022" name="bioRxiv">
        <title>Deciphering the potential niche of two novel black yeast fungi from a biological soil crust based on their genomes, phenotypes, and melanin regulation.</title>
        <authorList>
            <consortium name="DOE Joint Genome Institute"/>
            <person name="Carr E.C."/>
            <person name="Barton Q."/>
            <person name="Grambo S."/>
            <person name="Sullivan M."/>
            <person name="Renfro C.M."/>
            <person name="Kuo A."/>
            <person name="Pangilinan J."/>
            <person name="Lipzen A."/>
            <person name="Keymanesh K."/>
            <person name="Savage E."/>
            <person name="Barry K."/>
            <person name="Grigoriev I.V."/>
            <person name="Riekhof W.R."/>
            <person name="Harris S.S."/>
        </authorList>
    </citation>
    <scope>NUCLEOTIDE SEQUENCE</scope>
    <source>
        <strain evidence="7">JF 03-4F</strain>
    </source>
</reference>
<dbReference type="InterPro" id="IPR002293">
    <property type="entry name" value="AA/rel_permease1"/>
</dbReference>
<evidence type="ECO:0000256" key="3">
    <source>
        <dbReference type="ARBA" id="ARBA00022692"/>
    </source>
</evidence>
<feature type="transmembrane region" description="Helical" evidence="6">
    <location>
        <begin position="152"/>
        <end position="176"/>
    </location>
</feature>
<feature type="transmembrane region" description="Helical" evidence="6">
    <location>
        <begin position="419"/>
        <end position="437"/>
    </location>
</feature>
<name>A0AAN6E6L4_9EURO</name>
<dbReference type="GO" id="GO:0016020">
    <property type="term" value="C:membrane"/>
    <property type="evidence" value="ECO:0007669"/>
    <property type="project" value="UniProtKB-SubCell"/>
</dbReference>
<dbReference type="PANTHER" id="PTHR45649">
    <property type="entry name" value="AMINO-ACID PERMEASE BAT1"/>
    <property type="match status" value="1"/>
</dbReference>
<organism evidence="7 8">
    <name type="scientific">Exophiala viscosa</name>
    <dbReference type="NCBI Taxonomy" id="2486360"/>
    <lineage>
        <taxon>Eukaryota</taxon>
        <taxon>Fungi</taxon>
        <taxon>Dikarya</taxon>
        <taxon>Ascomycota</taxon>
        <taxon>Pezizomycotina</taxon>
        <taxon>Eurotiomycetes</taxon>
        <taxon>Chaetothyriomycetidae</taxon>
        <taxon>Chaetothyriales</taxon>
        <taxon>Herpotrichiellaceae</taxon>
        <taxon>Exophiala</taxon>
    </lineage>
</organism>
<keyword evidence="5 6" id="KW-0472">Membrane</keyword>
<feature type="transmembrane region" description="Helical" evidence="6">
    <location>
        <begin position="394"/>
        <end position="413"/>
    </location>
</feature>
<dbReference type="EMBL" id="MU404350">
    <property type="protein sequence ID" value="KAI1618034.1"/>
    <property type="molecule type" value="Genomic_DNA"/>
</dbReference>
<evidence type="ECO:0000313" key="8">
    <source>
        <dbReference type="Proteomes" id="UP001203852"/>
    </source>
</evidence>
<feature type="transmembrane region" description="Helical" evidence="6">
    <location>
        <begin position="62"/>
        <end position="82"/>
    </location>
</feature>
<evidence type="ECO:0000256" key="5">
    <source>
        <dbReference type="ARBA" id="ARBA00023136"/>
    </source>
</evidence>
<dbReference type="Gene3D" id="1.20.1740.10">
    <property type="entry name" value="Amino acid/polyamine transporter I"/>
    <property type="match status" value="1"/>
</dbReference>
<keyword evidence="2" id="KW-0813">Transport</keyword>
<keyword evidence="3 6" id="KW-0812">Transmembrane</keyword>
<dbReference type="PIRSF" id="PIRSF006060">
    <property type="entry name" value="AA_transporter"/>
    <property type="match status" value="1"/>
</dbReference>
<accession>A0AAN6E6L4</accession>
<feature type="transmembrane region" description="Helical" evidence="6">
    <location>
        <begin position="333"/>
        <end position="358"/>
    </location>
</feature>
<feature type="transmembrane region" description="Helical" evidence="6">
    <location>
        <begin position="294"/>
        <end position="313"/>
    </location>
</feature>
<dbReference type="GO" id="GO:0022857">
    <property type="term" value="F:transmembrane transporter activity"/>
    <property type="evidence" value="ECO:0007669"/>
    <property type="project" value="InterPro"/>
</dbReference>
<dbReference type="Proteomes" id="UP001203852">
    <property type="component" value="Unassembled WGS sequence"/>
</dbReference>
<protein>
    <submittedName>
        <fullName evidence="7">Amino acid/polyamine transporter I</fullName>
    </submittedName>
</protein>
<feature type="transmembrane region" description="Helical" evidence="6">
    <location>
        <begin position="211"/>
        <end position="234"/>
    </location>
</feature>
<evidence type="ECO:0000313" key="7">
    <source>
        <dbReference type="EMBL" id="KAI1618034.1"/>
    </source>
</evidence>
<keyword evidence="4 6" id="KW-1133">Transmembrane helix</keyword>
<evidence type="ECO:0000256" key="4">
    <source>
        <dbReference type="ARBA" id="ARBA00022989"/>
    </source>
</evidence>
<feature type="transmembrane region" description="Helical" evidence="6">
    <location>
        <begin position="94"/>
        <end position="113"/>
    </location>
</feature>
<dbReference type="PANTHER" id="PTHR45649:SF11">
    <property type="entry name" value="TRANSPORTER, PUTATIVE (EUROFUNG)-RELATED"/>
    <property type="match status" value="1"/>
</dbReference>
<keyword evidence="8" id="KW-1185">Reference proteome</keyword>
<sequence>MATTVSTSAEHESKNDINLTNVPASVADELAQVGSLTEVGNLDDVILQANGHTPALQRQFKWLSALGLAFSITNSWIGYFSCFGQNLIYGGPQVVIFALIVAWFVQSVIILGLSELASAFPSAGGQYHFCYILAPEKHKRFAAFVVGWMSMLGWWIVTASGTSLSAVSVLGVAHFFHPGYIQHAYQEWLVYVAVAFITMLPLFLAPKRINLTVQITLYSSLIGAFVTFVIVLAMRQQEQPANFITRSGMGTSGWGDGTAWVLGISNAMYTFGGTDGVIHISEELIGPGRRVPQVIGATMVIGLVTTLPLFLALMYCVKDVDAVMSSPLPSLEIIYQVTGSKAATSFCIIWLVAIYILSLCSQWVTSGRIAWAFARDGGVPFSTYFAKVDDRLGFPVRATLASFCFVCLYGLLYLASTTAFNSIVTSAVLFLNITYVVPQGILLVQGRKKSLPPRYLKLGYLGYFCNIFSVLFIVLLGVLICMPPSIPVVVHSMNYTSVILVGLFAIIMLCWFTVGRKFEGPHIQWDLITAANAVATTKTSHA</sequence>
<gene>
    <name evidence="7" type="ORF">EDD36DRAFT_459693</name>
</gene>
<comment type="subcellular location">
    <subcellularLocation>
        <location evidence="1">Membrane</location>
        <topology evidence="1">Multi-pass membrane protein</topology>
    </subcellularLocation>
</comment>
<comment type="caution">
    <text evidence="7">The sequence shown here is derived from an EMBL/GenBank/DDBJ whole genome shotgun (WGS) entry which is preliminary data.</text>
</comment>
<proteinExistence type="predicted"/>
<feature type="transmembrane region" description="Helical" evidence="6">
    <location>
        <begin position="188"/>
        <end position="205"/>
    </location>
</feature>